<feature type="coiled-coil region" evidence="1">
    <location>
        <begin position="139"/>
        <end position="166"/>
    </location>
</feature>
<evidence type="ECO:0000313" key="5">
    <source>
        <dbReference type="Proteomes" id="UP000005824"/>
    </source>
</evidence>
<keyword evidence="3" id="KW-1133">Transmembrane helix</keyword>
<dbReference type="STRING" id="497964.CfE428DRAFT_2053"/>
<feature type="transmembrane region" description="Helical" evidence="3">
    <location>
        <begin position="46"/>
        <end position="65"/>
    </location>
</feature>
<keyword evidence="3" id="KW-0472">Membrane</keyword>
<keyword evidence="5" id="KW-1185">Reference proteome</keyword>
<keyword evidence="3" id="KW-0812">Transmembrane</keyword>
<name>B4CZG5_9BACT</name>
<dbReference type="EMBL" id="ABVL01000005">
    <property type="protein sequence ID" value="EDY20129.1"/>
    <property type="molecule type" value="Genomic_DNA"/>
</dbReference>
<feature type="transmembrane region" description="Helical" evidence="3">
    <location>
        <begin position="6"/>
        <end position="25"/>
    </location>
</feature>
<proteinExistence type="predicted"/>
<evidence type="ECO:0000256" key="2">
    <source>
        <dbReference type="SAM" id="MobiDB-lite"/>
    </source>
</evidence>
<feature type="region of interest" description="Disordered" evidence="2">
    <location>
        <begin position="90"/>
        <end position="109"/>
    </location>
</feature>
<evidence type="ECO:0000313" key="4">
    <source>
        <dbReference type="EMBL" id="EDY20129.1"/>
    </source>
</evidence>
<sequence length="257" mass="28728">MNSYLTTHYLTVLGIPLFPLSRYRVIREGVSYRILAKGPLRTGENIYLCATILALLVGLFAMMMGSGTPPPQTPSLSEFSHVKGTRPVVNYGTPAVRRNTPPLGGWRPSTPTPFTSLPAGTYHVPNSMTVEFDREKQVIDAEKATMKKMEDTLRALGDEADAVRRNTQRYSDALNRLGAQINLTRGSLNHADAASVDAFNRQVDTYNQLAQQQRSLNSVERAKVDQYNQQLAAFRAQEQRVNQLVDAYNARLRQNSR</sequence>
<dbReference type="RefSeq" id="WP_006979378.1">
    <property type="nucleotide sequence ID" value="NZ_ABVL01000005.1"/>
</dbReference>
<dbReference type="Proteomes" id="UP000005824">
    <property type="component" value="Unassembled WGS sequence"/>
</dbReference>
<keyword evidence="1" id="KW-0175">Coiled coil</keyword>
<organism evidence="4 5">
    <name type="scientific">Chthoniobacter flavus Ellin428</name>
    <dbReference type="NCBI Taxonomy" id="497964"/>
    <lineage>
        <taxon>Bacteria</taxon>
        <taxon>Pseudomonadati</taxon>
        <taxon>Verrucomicrobiota</taxon>
        <taxon>Spartobacteria</taxon>
        <taxon>Chthoniobacterales</taxon>
        <taxon>Chthoniobacteraceae</taxon>
        <taxon>Chthoniobacter</taxon>
    </lineage>
</organism>
<accession>B4CZG5</accession>
<dbReference type="AlphaFoldDB" id="B4CZG5"/>
<evidence type="ECO:0000256" key="1">
    <source>
        <dbReference type="SAM" id="Coils"/>
    </source>
</evidence>
<dbReference type="InParanoid" id="B4CZG5"/>
<comment type="caution">
    <text evidence="4">The sequence shown here is derived from an EMBL/GenBank/DDBJ whole genome shotgun (WGS) entry which is preliminary data.</text>
</comment>
<evidence type="ECO:0000256" key="3">
    <source>
        <dbReference type="SAM" id="Phobius"/>
    </source>
</evidence>
<protein>
    <submittedName>
        <fullName evidence="4">Uncharacterized protein</fullName>
    </submittedName>
</protein>
<reference evidence="4 5" key="1">
    <citation type="journal article" date="2011" name="J. Bacteriol.">
        <title>Genome sequence of Chthoniobacter flavus Ellin428, an aerobic heterotrophic soil bacterium.</title>
        <authorList>
            <person name="Kant R."/>
            <person name="van Passel M.W."/>
            <person name="Palva A."/>
            <person name="Lucas S."/>
            <person name="Lapidus A."/>
            <person name="Glavina Del Rio T."/>
            <person name="Dalin E."/>
            <person name="Tice H."/>
            <person name="Bruce D."/>
            <person name="Goodwin L."/>
            <person name="Pitluck S."/>
            <person name="Larimer F.W."/>
            <person name="Land M.L."/>
            <person name="Hauser L."/>
            <person name="Sangwan P."/>
            <person name="de Vos W.M."/>
            <person name="Janssen P.H."/>
            <person name="Smidt H."/>
        </authorList>
    </citation>
    <scope>NUCLEOTIDE SEQUENCE [LARGE SCALE GENOMIC DNA]</scope>
    <source>
        <strain evidence="4 5">Ellin428</strain>
    </source>
</reference>
<gene>
    <name evidence="4" type="ORF">CfE428DRAFT_2053</name>
</gene>